<dbReference type="GeneTree" id="ENSGT01120000271815"/>
<dbReference type="Ensembl" id="ENSPANT00000075910.1">
    <property type="protein sequence ID" value="ENSPANP00000052232.1"/>
    <property type="gene ID" value="ENSPANG00000049776.1"/>
</dbReference>
<evidence type="ECO:0000313" key="3">
    <source>
        <dbReference type="Proteomes" id="UP000028761"/>
    </source>
</evidence>
<keyword evidence="3" id="KW-1185">Reference proteome</keyword>
<sequence>RRSPRPLGGCLSEKPRPTAGRPPPSRRLPRDPKGFCKETEFHSCRPGWNAVGNLGSLQPPTSGFKRFSCLRLPSSWDYRWSLSLSPRLKYGGTISAYCNLHLPGSSDSPASASQVAGITDACHHTWLIFLFLVEMWFHHVGQAGLKLLSSSDPPTSASQSAEITGMSQCTQQTICFDLSLDNVAKLSWSKFSANKFNKIV</sequence>
<feature type="region of interest" description="Disordered" evidence="1">
    <location>
        <begin position="1"/>
        <end position="32"/>
    </location>
</feature>
<dbReference type="Proteomes" id="UP000028761">
    <property type="component" value="Chromosome 19"/>
</dbReference>
<proteinExistence type="predicted"/>
<evidence type="ECO:0000313" key="2">
    <source>
        <dbReference type="Ensembl" id="ENSPANP00000052232.1"/>
    </source>
</evidence>
<evidence type="ECO:0000256" key="1">
    <source>
        <dbReference type="SAM" id="MobiDB-lite"/>
    </source>
</evidence>
<reference evidence="2" key="2">
    <citation type="submission" date="2025-08" db="UniProtKB">
        <authorList>
            <consortium name="Ensembl"/>
        </authorList>
    </citation>
    <scope>IDENTIFICATION</scope>
</reference>
<dbReference type="PRINTS" id="PR02045">
    <property type="entry name" value="F138DOMAIN"/>
</dbReference>
<reference evidence="2 3" key="1">
    <citation type="submission" date="2012-03" db="EMBL/GenBank/DDBJ databases">
        <title>Whole Genome Assembly of Papio anubis.</title>
        <authorList>
            <person name="Liu Y.L."/>
            <person name="Abraham K.A."/>
            <person name="Akbar H.A."/>
            <person name="Ali S.A."/>
            <person name="Anosike U.A."/>
            <person name="Aqrawi P.A."/>
            <person name="Arias F.A."/>
            <person name="Attaway T.A."/>
            <person name="Awwad R.A."/>
            <person name="Babu C.B."/>
            <person name="Bandaranaike D.B."/>
            <person name="Battles P.B."/>
            <person name="Bell A.B."/>
            <person name="Beltran B.B."/>
            <person name="Berhane-Mersha D.B."/>
            <person name="Bess C.B."/>
            <person name="Bickham C.B."/>
            <person name="Bolden T.B."/>
            <person name="Carter K.C."/>
            <person name="Chau D.C."/>
            <person name="Chavez A.C."/>
            <person name="Clerc-Blankenburg K.C."/>
            <person name="Coyle M.C."/>
            <person name="Dao M.D."/>
            <person name="Davila M.L.D."/>
            <person name="Davy-Carroll L.D."/>
            <person name="Denson S.D."/>
            <person name="Dinh H.D."/>
            <person name="Fernandez S.F."/>
            <person name="Fernando P.F."/>
            <person name="Forbes L.F."/>
            <person name="Francis C.F."/>
            <person name="Francisco L.F."/>
            <person name="Fu Q.F."/>
            <person name="Garcia-Iii R.G."/>
            <person name="Garrett T.G."/>
            <person name="Gross S.G."/>
            <person name="Gubbala S.G."/>
            <person name="Hirani K.H."/>
            <person name="Hogues M.H."/>
            <person name="Hollins B.H."/>
            <person name="Jackson L.J."/>
            <person name="Javaid M.J."/>
            <person name="Jhangiani S.J."/>
            <person name="Johnson A.J."/>
            <person name="Johnson B.J."/>
            <person name="Jones J.J."/>
            <person name="Joshi V.J."/>
            <person name="Kalu J.K."/>
            <person name="Khan N.K."/>
            <person name="Korchina V.K."/>
            <person name="Kovar C.K."/>
            <person name="Lago L.L."/>
            <person name="Lara F.L."/>
            <person name="Le T.-K.L."/>
            <person name="Lee S.L."/>
            <person name="Legall-Iii F.L."/>
            <person name="Lemon S.L."/>
            <person name="Liu J.L."/>
            <person name="Liu Y.-S.L."/>
            <person name="Liyanage D.L."/>
            <person name="Lopez J.L."/>
            <person name="Lorensuhewa L.L."/>
            <person name="Mata R.M."/>
            <person name="Mathew T.M."/>
            <person name="Mercado C.M."/>
            <person name="Mercado I.M."/>
            <person name="Morales K.M."/>
            <person name="Morgan M.M."/>
            <person name="Munidasa M.M."/>
            <person name="Ngo D.N."/>
            <person name="Nguyen L.N."/>
            <person name="Nguyen T.N."/>
            <person name="Nguyen N.N."/>
            <person name="Obregon M.O."/>
            <person name="Okwuonu G.O."/>
            <person name="Ongeri F.O."/>
            <person name="Onwere C.O."/>
            <person name="Osifeso I.O."/>
            <person name="Parra A.P."/>
            <person name="Patil S.P."/>
            <person name="Perez A.P."/>
            <person name="Perez Y.P."/>
            <person name="Pham C.P."/>
            <person name="Pu L.-L.P."/>
            <person name="Puazo M.P."/>
            <person name="Quiroz J.Q."/>
            <person name="Rouhana J.R."/>
            <person name="Ruiz M.R."/>
            <person name="Ruiz S.-J.R."/>
            <person name="Saada N.S."/>
            <person name="Santibanez J.S."/>
            <person name="Scheel M.S."/>
            <person name="Schneider B.S."/>
            <person name="Simmons D.S."/>
            <person name="Sisson I.S."/>
            <person name="Tang L.-Y.T."/>
            <person name="Thornton R.T."/>
            <person name="Tisius J.T."/>
            <person name="Toledanes G.T."/>
            <person name="Trejos Z.T."/>
            <person name="Usmani K.U."/>
            <person name="Varghese R.V."/>
            <person name="Vattathil S.V."/>
            <person name="Vee V.V."/>
            <person name="Walker D.W."/>
            <person name="Weissenberger G.W."/>
            <person name="White C.W."/>
            <person name="Williams A.W."/>
            <person name="Woodworth J.W."/>
            <person name="Wright R.W."/>
            <person name="Zhu Y.Z."/>
            <person name="Han Y.H."/>
            <person name="Newsham I.N."/>
            <person name="Nazareth L.N."/>
            <person name="Worley K.W."/>
            <person name="Muzny D.M."/>
            <person name="Rogers J.R."/>
            <person name="Gibbs R.G."/>
        </authorList>
    </citation>
    <scope>NUCLEOTIDE SEQUENCE [LARGE SCALE GENOMIC DNA]</scope>
</reference>
<dbReference type="PANTHER" id="PTHR12138:SF162">
    <property type="entry name" value="CHROMOSOME UNDETERMINED SCAFFOLD_275, WHOLE GENOME SHOTGUN SEQUENCE"/>
    <property type="match status" value="1"/>
</dbReference>
<dbReference type="PANTHER" id="PTHR12138">
    <property type="entry name" value="PRIMATE-EXPANDED PROTEIN FAMILY"/>
    <property type="match status" value="1"/>
</dbReference>
<accession>A0A8I5NIL2</accession>
<reference evidence="2" key="3">
    <citation type="submission" date="2025-09" db="UniProtKB">
        <authorList>
            <consortium name="Ensembl"/>
        </authorList>
    </citation>
    <scope>IDENTIFICATION</scope>
</reference>
<dbReference type="AlphaFoldDB" id="A0A8I5NIL2"/>
<name>A0A8I5NIL2_PAPAN</name>
<organism evidence="2 3">
    <name type="scientific">Papio anubis</name>
    <name type="common">Olive baboon</name>
    <dbReference type="NCBI Taxonomy" id="9555"/>
    <lineage>
        <taxon>Eukaryota</taxon>
        <taxon>Metazoa</taxon>
        <taxon>Chordata</taxon>
        <taxon>Craniata</taxon>
        <taxon>Vertebrata</taxon>
        <taxon>Euteleostomi</taxon>
        <taxon>Mammalia</taxon>
        <taxon>Eutheria</taxon>
        <taxon>Euarchontoglires</taxon>
        <taxon>Primates</taxon>
        <taxon>Haplorrhini</taxon>
        <taxon>Catarrhini</taxon>
        <taxon>Cercopithecidae</taxon>
        <taxon>Cercopithecinae</taxon>
        <taxon>Papio</taxon>
    </lineage>
</organism>
<protein>
    <submittedName>
        <fullName evidence="2">Uncharacterized protein</fullName>
    </submittedName>
</protein>